<dbReference type="EMBL" id="JAUDZG010000003">
    <property type="protein sequence ID" value="KAK3306988.1"/>
    <property type="molecule type" value="Genomic_DNA"/>
</dbReference>
<dbReference type="Proteomes" id="UP001273166">
    <property type="component" value="Unassembled WGS sequence"/>
</dbReference>
<dbReference type="PANTHER" id="PTHR30344">
    <property type="entry name" value="6-PHOSPHOGLUCONOLACTONASE-RELATED"/>
    <property type="match status" value="1"/>
</dbReference>
<gene>
    <name evidence="3" type="ORF">B0T15DRAFT_528825</name>
</gene>
<comment type="caution">
    <text evidence="3">The sequence shown here is derived from an EMBL/GenBank/DDBJ whole genome shotgun (WGS) entry which is preliminary data.</text>
</comment>
<evidence type="ECO:0000256" key="2">
    <source>
        <dbReference type="SAM" id="MobiDB-lite"/>
    </source>
</evidence>
<dbReference type="GeneID" id="87887893"/>
<dbReference type="AlphaFoldDB" id="A0AAJ0GVM5"/>
<name>A0AAJ0GVM5_9PEZI</name>
<organism evidence="3 4">
    <name type="scientific">Chaetomium strumarium</name>
    <dbReference type="NCBI Taxonomy" id="1170767"/>
    <lineage>
        <taxon>Eukaryota</taxon>
        <taxon>Fungi</taxon>
        <taxon>Dikarya</taxon>
        <taxon>Ascomycota</taxon>
        <taxon>Pezizomycotina</taxon>
        <taxon>Sordariomycetes</taxon>
        <taxon>Sordariomycetidae</taxon>
        <taxon>Sordariales</taxon>
        <taxon>Chaetomiaceae</taxon>
        <taxon>Chaetomium</taxon>
    </lineage>
</organism>
<dbReference type="InterPro" id="IPR011045">
    <property type="entry name" value="N2O_reductase_N"/>
</dbReference>
<sequence>MSPNASRFLIALGCKELCIRPDGPGNAGPNDGDNAALSTHRLPTRHLVSASTTLILTMRTAYGITLALSASLRLTSAAPYGGSSLLYVTTYPVADELGKVLTLKLDGAKLQSVAESDSCGPYPSWLTQAGTILYCVNEAWGGDHGDLAALKIGADLNLTKLSGGTTVGGPVSTIVYGAGGRGLAIADYAGGGINTFNISNPAAIVPLHSQVFPSPPDNRPDPQNQARPHEAVLDPTGNFLVFPDLGADLLRTFRVDKKTLELTESKVYEFARGTGPRHAVFLKSGPKTFLYVVCELGNLLQGFVVTYTADKTLSFTQIHNSTTHGDSNPIPAGTSAAEITLSPDNKFLTLSSRNEKSLQYTLANGTTVPSDPLITFAINAATGALTHVQTAPAGGINPRHFSFNKDGSRVASALQSDGRIVVFKRDVVSGKIGNTVAEVDVPGMPNFAMFAH</sequence>
<proteinExistence type="inferred from homology"/>
<dbReference type="Pfam" id="PF10282">
    <property type="entry name" value="Lactonase"/>
    <property type="match status" value="1"/>
</dbReference>
<feature type="region of interest" description="Disordered" evidence="2">
    <location>
        <begin position="210"/>
        <end position="230"/>
    </location>
</feature>
<evidence type="ECO:0000256" key="1">
    <source>
        <dbReference type="ARBA" id="ARBA00005564"/>
    </source>
</evidence>
<reference evidence="3" key="1">
    <citation type="journal article" date="2023" name="Mol. Phylogenet. Evol.">
        <title>Genome-scale phylogeny and comparative genomics of the fungal order Sordariales.</title>
        <authorList>
            <person name="Hensen N."/>
            <person name="Bonometti L."/>
            <person name="Westerberg I."/>
            <person name="Brannstrom I.O."/>
            <person name="Guillou S."/>
            <person name="Cros-Aarteil S."/>
            <person name="Calhoun S."/>
            <person name="Haridas S."/>
            <person name="Kuo A."/>
            <person name="Mondo S."/>
            <person name="Pangilinan J."/>
            <person name="Riley R."/>
            <person name="LaButti K."/>
            <person name="Andreopoulos B."/>
            <person name="Lipzen A."/>
            <person name="Chen C."/>
            <person name="Yan M."/>
            <person name="Daum C."/>
            <person name="Ng V."/>
            <person name="Clum A."/>
            <person name="Steindorff A."/>
            <person name="Ohm R.A."/>
            <person name="Martin F."/>
            <person name="Silar P."/>
            <person name="Natvig D.O."/>
            <person name="Lalanne C."/>
            <person name="Gautier V."/>
            <person name="Ament-Velasquez S.L."/>
            <person name="Kruys A."/>
            <person name="Hutchinson M.I."/>
            <person name="Powell A.J."/>
            <person name="Barry K."/>
            <person name="Miller A.N."/>
            <person name="Grigoriev I.V."/>
            <person name="Debuchy R."/>
            <person name="Gladieux P."/>
            <person name="Hiltunen Thoren M."/>
            <person name="Johannesson H."/>
        </authorList>
    </citation>
    <scope>NUCLEOTIDE SEQUENCE</scope>
    <source>
        <strain evidence="3">CBS 333.67</strain>
    </source>
</reference>
<dbReference type="GO" id="GO:0017057">
    <property type="term" value="F:6-phosphogluconolactonase activity"/>
    <property type="evidence" value="ECO:0007669"/>
    <property type="project" value="TreeGrafter"/>
</dbReference>
<dbReference type="PANTHER" id="PTHR30344:SF1">
    <property type="entry name" value="6-PHOSPHOGLUCONOLACTONASE"/>
    <property type="match status" value="1"/>
</dbReference>
<evidence type="ECO:0000313" key="3">
    <source>
        <dbReference type="EMBL" id="KAK3306988.1"/>
    </source>
</evidence>
<dbReference type="InterPro" id="IPR050282">
    <property type="entry name" value="Cycloisomerase_2"/>
</dbReference>
<reference evidence="3" key="2">
    <citation type="submission" date="2023-06" db="EMBL/GenBank/DDBJ databases">
        <authorList>
            <consortium name="Lawrence Berkeley National Laboratory"/>
            <person name="Mondo S.J."/>
            <person name="Hensen N."/>
            <person name="Bonometti L."/>
            <person name="Westerberg I."/>
            <person name="Brannstrom I.O."/>
            <person name="Guillou S."/>
            <person name="Cros-Aarteil S."/>
            <person name="Calhoun S."/>
            <person name="Haridas S."/>
            <person name="Kuo A."/>
            <person name="Pangilinan J."/>
            <person name="Riley R."/>
            <person name="Labutti K."/>
            <person name="Andreopoulos B."/>
            <person name="Lipzen A."/>
            <person name="Chen C."/>
            <person name="Yanf M."/>
            <person name="Daum C."/>
            <person name="Ng V."/>
            <person name="Clum A."/>
            <person name="Steindorff A."/>
            <person name="Ohm R."/>
            <person name="Martin F."/>
            <person name="Silar P."/>
            <person name="Natvig D."/>
            <person name="Lalanne C."/>
            <person name="Gautier V."/>
            <person name="Ament-Velasquez S.L."/>
            <person name="Kruys A."/>
            <person name="Hutchinson M.I."/>
            <person name="Powell A.J."/>
            <person name="Barry K."/>
            <person name="Miller A.N."/>
            <person name="Grigoriev I.V."/>
            <person name="Debuchy R."/>
            <person name="Gladieux P."/>
            <person name="Thoren M.H."/>
            <person name="Johannesson H."/>
        </authorList>
    </citation>
    <scope>NUCLEOTIDE SEQUENCE</scope>
    <source>
        <strain evidence="3">CBS 333.67</strain>
    </source>
</reference>
<protein>
    <submittedName>
        <fullName evidence="3">Lactonase, 7-bladed beta-propeller-domain-containing protein</fullName>
    </submittedName>
</protein>
<dbReference type="InterPro" id="IPR015943">
    <property type="entry name" value="WD40/YVTN_repeat-like_dom_sf"/>
</dbReference>
<dbReference type="InterPro" id="IPR019405">
    <property type="entry name" value="Lactonase_7-beta_prop"/>
</dbReference>
<dbReference type="SUPFAM" id="SSF50974">
    <property type="entry name" value="Nitrous oxide reductase, N-terminal domain"/>
    <property type="match status" value="1"/>
</dbReference>
<accession>A0AAJ0GVM5</accession>
<comment type="similarity">
    <text evidence="1">Belongs to the cycloisomerase 2 family.</text>
</comment>
<evidence type="ECO:0000313" key="4">
    <source>
        <dbReference type="Proteomes" id="UP001273166"/>
    </source>
</evidence>
<dbReference type="RefSeq" id="XP_062722768.1">
    <property type="nucleotide sequence ID" value="XM_062869064.1"/>
</dbReference>
<keyword evidence="4" id="KW-1185">Reference proteome</keyword>
<dbReference type="Gene3D" id="2.130.10.10">
    <property type="entry name" value="YVTN repeat-like/Quinoprotein amine dehydrogenase"/>
    <property type="match status" value="1"/>
</dbReference>